<dbReference type="PANTHER" id="PTHR30537:SF74">
    <property type="entry name" value="HTH-TYPE TRANSCRIPTIONAL REGULATOR TRPI"/>
    <property type="match status" value="1"/>
</dbReference>
<dbReference type="InterPro" id="IPR036388">
    <property type="entry name" value="WH-like_DNA-bd_sf"/>
</dbReference>
<dbReference type="KEGG" id="bct:GEM_4754"/>
<keyword evidence="3" id="KW-0238">DNA-binding</keyword>
<dbReference type="NCBIfam" id="NF008352">
    <property type="entry name" value="PRK11139.1"/>
    <property type="match status" value="1"/>
</dbReference>
<dbReference type="Pfam" id="PF00126">
    <property type="entry name" value="HTH_1"/>
    <property type="match status" value="1"/>
</dbReference>
<organism evidence="6 7">
    <name type="scientific">Burkholderia cepacia GG4</name>
    <dbReference type="NCBI Taxonomy" id="1009846"/>
    <lineage>
        <taxon>Bacteria</taxon>
        <taxon>Pseudomonadati</taxon>
        <taxon>Pseudomonadota</taxon>
        <taxon>Betaproteobacteria</taxon>
        <taxon>Burkholderiales</taxon>
        <taxon>Burkholderiaceae</taxon>
        <taxon>Burkholderia</taxon>
        <taxon>Burkholderia cepacia complex</taxon>
    </lineage>
</organism>
<dbReference type="GO" id="GO:0006351">
    <property type="term" value="P:DNA-templated transcription"/>
    <property type="evidence" value="ECO:0007669"/>
    <property type="project" value="TreeGrafter"/>
</dbReference>
<evidence type="ECO:0000256" key="2">
    <source>
        <dbReference type="ARBA" id="ARBA00023015"/>
    </source>
</evidence>
<dbReference type="Pfam" id="PF03466">
    <property type="entry name" value="LysR_substrate"/>
    <property type="match status" value="1"/>
</dbReference>
<feature type="domain" description="HTH lysR-type" evidence="5">
    <location>
        <begin position="1"/>
        <end position="65"/>
    </location>
</feature>
<dbReference type="SUPFAM" id="SSF53850">
    <property type="entry name" value="Periplasmic binding protein-like II"/>
    <property type="match status" value="1"/>
</dbReference>
<comment type="similarity">
    <text evidence="1">Belongs to the LysR transcriptional regulatory family.</text>
</comment>
<evidence type="ECO:0000256" key="1">
    <source>
        <dbReference type="ARBA" id="ARBA00009437"/>
    </source>
</evidence>
<reference evidence="6 7" key="1">
    <citation type="journal article" date="2012" name="J. Bacteriol.">
        <title>Complete Genome Sequence of Burkholderia sp. Strain GG4, a Betaproteobacterium That Reduces 3-Oxo-N-Acylhomoserine Lactones and Produces Different N-Acylhomoserine Lactones.</title>
        <authorList>
            <person name="Hong K.W."/>
            <person name="Koh C.L."/>
            <person name="Sam C.K."/>
            <person name="Yin W.F."/>
            <person name="Chan K.G."/>
        </authorList>
    </citation>
    <scope>NUCLEOTIDE SEQUENCE [LARGE SCALE GENOMIC DNA]</scope>
    <source>
        <strain evidence="6 7">GG4</strain>
    </source>
</reference>
<evidence type="ECO:0000313" key="6">
    <source>
        <dbReference type="EMBL" id="AFQ51143.1"/>
    </source>
</evidence>
<dbReference type="GO" id="GO:0043565">
    <property type="term" value="F:sequence-specific DNA binding"/>
    <property type="evidence" value="ECO:0007669"/>
    <property type="project" value="TreeGrafter"/>
</dbReference>
<dbReference type="InterPro" id="IPR005119">
    <property type="entry name" value="LysR_subst-bd"/>
</dbReference>
<dbReference type="EMBL" id="CP003775">
    <property type="protein sequence ID" value="AFQ51143.1"/>
    <property type="molecule type" value="Genomic_DNA"/>
</dbReference>
<dbReference type="AlphaFoldDB" id="A0A9W3K5J3"/>
<dbReference type="GO" id="GO:0003700">
    <property type="term" value="F:DNA-binding transcription factor activity"/>
    <property type="evidence" value="ECO:0007669"/>
    <property type="project" value="InterPro"/>
</dbReference>
<gene>
    <name evidence="6" type="ORF">GEM_4754</name>
</gene>
<dbReference type="RefSeq" id="WP_014899906.1">
    <property type="nucleotide sequence ID" value="NC_018514.1"/>
</dbReference>
<dbReference type="PRINTS" id="PR00039">
    <property type="entry name" value="HTHLYSR"/>
</dbReference>
<sequence>MKTPIFLNALRAFEASARHQSFSAAAAELNVTPAAVGQQVRSLEEWLGTPLFRREVSGRVRLIPTETAEQALPDIRAGFDRLSLGMSRMRQGARSGVLTVAVSPAFAAKWLLPRIERFHATCPEIDVRLDTNLKLVDFAAQGVDIGVRYGRGAWSGLLSEKLMDEQIFPVCSPSWLDKNGSVTAPSDLAGKALIHDLSVDAHIGFASWNDWLQRADASNVDASRGMQINNSAAVLQAAIDGHGVALARSVMAGDDLTAGRLVQLFPAVTWTSELAYYIVYRAEYASLPKLVAFREWLIQEAASGQ</sequence>
<dbReference type="PANTHER" id="PTHR30537">
    <property type="entry name" value="HTH-TYPE TRANSCRIPTIONAL REGULATOR"/>
    <property type="match status" value="1"/>
</dbReference>
<evidence type="ECO:0000313" key="7">
    <source>
        <dbReference type="Proteomes" id="UP000032866"/>
    </source>
</evidence>
<name>A0A9W3K5J3_BURCE</name>
<dbReference type="Proteomes" id="UP000032866">
    <property type="component" value="Chromosome 2"/>
</dbReference>
<proteinExistence type="inferred from homology"/>
<accession>A0A9W3K5J3</accession>
<dbReference type="SUPFAM" id="SSF46785">
    <property type="entry name" value="Winged helix' DNA-binding domain"/>
    <property type="match status" value="1"/>
</dbReference>
<dbReference type="PROSITE" id="PS50931">
    <property type="entry name" value="HTH_LYSR"/>
    <property type="match status" value="1"/>
</dbReference>
<evidence type="ECO:0000259" key="5">
    <source>
        <dbReference type="PROSITE" id="PS50931"/>
    </source>
</evidence>
<dbReference type="Gene3D" id="1.10.10.10">
    <property type="entry name" value="Winged helix-like DNA-binding domain superfamily/Winged helix DNA-binding domain"/>
    <property type="match status" value="1"/>
</dbReference>
<protein>
    <recommendedName>
        <fullName evidence="5">HTH lysR-type domain-containing protein</fullName>
    </recommendedName>
</protein>
<evidence type="ECO:0000256" key="3">
    <source>
        <dbReference type="ARBA" id="ARBA00023125"/>
    </source>
</evidence>
<dbReference type="InterPro" id="IPR058163">
    <property type="entry name" value="LysR-type_TF_proteobact-type"/>
</dbReference>
<evidence type="ECO:0000256" key="4">
    <source>
        <dbReference type="ARBA" id="ARBA00023163"/>
    </source>
</evidence>
<keyword evidence="2" id="KW-0805">Transcription regulation</keyword>
<dbReference type="CDD" id="cd08432">
    <property type="entry name" value="PBP2_GcdR_TrpI_HvrB_AmpR_like"/>
    <property type="match status" value="1"/>
</dbReference>
<dbReference type="Gene3D" id="3.40.190.10">
    <property type="entry name" value="Periplasmic binding protein-like II"/>
    <property type="match status" value="2"/>
</dbReference>
<dbReference type="InterPro" id="IPR036390">
    <property type="entry name" value="WH_DNA-bd_sf"/>
</dbReference>
<keyword evidence="4" id="KW-0804">Transcription</keyword>
<dbReference type="InterPro" id="IPR000847">
    <property type="entry name" value="LysR_HTH_N"/>
</dbReference>